<dbReference type="InterPro" id="IPR006527">
    <property type="entry name" value="F-box-assoc_dom_typ1"/>
</dbReference>
<comment type="caution">
    <text evidence="3">The sequence shown here is derived from an EMBL/GenBank/DDBJ whole genome shotgun (WGS) entry which is preliminary data.</text>
</comment>
<sequence length="407" mass="46332">MTEKKQWKLVLPNNQKEEANKESSSSTTKKRANGDLFVLSGCVQLKKKKSVPPILHIPKGENGSTEAMDTHIAGKMDIGQEGIHFPEEILMDILSRPAWIIRCCYDGLVLISTIDTSDQRTHAPHLLLWNPSTRESILLPSRENALSDLVFGLGYDATSDDYKILAADVNGEDSLKEVSVEIFPLKTGSWRKIGKYPTGMHRVSDHLNYGMYSLTFIHGAFHWVGRSAYHTIISFNISNEVYGEIPLLEQMYSMHTYALGHVVYPHNYGVSVLRGMLCYYIMPKYYGWASTFKLWAMKDYGVKESWIQLHEIRDIEGLISVAPQYMFVDDDVLLRFIQSASGTSLYWTSKRGERSFYFFKDQASTFNSNEFVYCSQSFGPETNLKLYKGDDSPFDDASLYRHIVGPL</sequence>
<evidence type="ECO:0000313" key="3">
    <source>
        <dbReference type="EMBL" id="PHT45206.1"/>
    </source>
</evidence>
<accession>A0A2G2WIY6</accession>
<dbReference type="Proteomes" id="UP000224567">
    <property type="component" value="Unassembled WGS sequence"/>
</dbReference>
<dbReference type="PANTHER" id="PTHR31672:SF13">
    <property type="entry name" value="F-BOX PROTEIN CPR30-LIKE"/>
    <property type="match status" value="1"/>
</dbReference>
<evidence type="ECO:0000256" key="1">
    <source>
        <dbReference type="SAM" id="MobiDB-lite"/>
    </source>
</evidence>
<reference evidence="4" key="2">
    <citation type="journal article" date="2017" name="J. Anim. Genet.">
        <title>Multiple reference genome sequences of hot pepper reveal the massive evolution of plant disease resistance genes by retroduplication.</title>
        <authorList>
            <person name="Kim S."/>
            <person name="Park J."/>
            <person name="Yeom S.-I."/>
            <person name="Kim Y.-M."/>
            <person name="Seo E."/>
            <person name="Kim K.-T."/>
            <person name="Kim M.-S."/>
            <person name="Lee J.M."/>
            <person name="Cheong K."/>
            <person name="Shin H.-S."/>
            <person name="Kim S.-B."/>
            <person name="Han K."/>
            <person name="Lee J."/>
            <person name="Park M."/>
            <person name="Lee H.-A."/>
            <person name="Lee H.-Y."/>
            <person name="Lee Y."/>
            <person name="Oh S."/>
            <person name="Lee J.H."/>
            <person name="Choi E."/>
            <person name="Choi E."/>
            <person name="Lee S.E."/>
            <person name="Jeon J."/>
            <person name="Kim H."/>
            <person name="Choi G."/>
            <person name="Song H."/>
            <person name="Lee J."/>
            <person name="Lee S.-C."/>
            <person name="Kwon J.-K."/>
            <person name="Lee H.-Y."/>
            <person name="Koo N."/>
            <person name="Hong Y."/>
            <person name="Kim R.W."/>
            <person name="Kang W.-H."/>
            <person name="Huh J.H."/>
            <person name="Kang B.-C."/>
            <person name="Yang T.-J."/>
            <person name="Lee Y.-H."/>
            <person name="Bennetzen J.L."/>
            <person name="Choi D."/>
        </authorList>
    </citation>
    <scope>NUCLEOTIDE SEQUENCE [LARGE SCALE GENOMIC DNA]</scope>
    <source>
        <strain evidence="4">cv. PBC81</strain>
    </source>
</reference>
<name>A0A2G2WIY6_CAPBA</name>
<dbReference type="NCBIfam" id="TIGR01640">
    <property type="entry name" value="F_box_assoc_1"/>
    <property type="match status" value="1"/>
</dbReference>
<keyword evidence="4" id="KW-1185">Reference proteome</keyword>
<dbReference type="PANTHER" id="PTHR31672">
    <property type="entry name" value="BNACNNG10540D PROTEIN"/>
    <property type="match status" value="1"/>
</dbReference>
<feature type="region of interest" description="Disordered" evidence="1">
    <location>
        <begin position="1"/>
        <end position="30"/>
    </location>
</feature>
<dbReference type="OrthoDB" id="1299800at2759"/>
<gene>
    <name evidence="3" type="ORF">CQW23_14364</name>
</gene>
<dbReference type="Pfam" id="PF07734">
    <property type="entry name" value="FBA_1"/>
    <property type="match status" value="1"/>
</dbReference>
<organism evidence="3 4">
    <name type="scientific">Capsicum baccatum</name>
    <name type="common">Peruvian pepper</name>
    <dbReference type="NCBI Taxonomy" id="33114"/>
    <lineage>
        <taxon>Eukaryota</taxon>
        <taxon>Viridiplantae</taxon>
        <taxon>Streptophyta</taxon>
        <taxon>Embryophyta</taxon>
        <taxon>Tracheophyta</taxon>
        <taxon>Spermatophyta</taxon>
        <taxon>Magnoliopsida</taxon>
        <taxon>eudicotyledons</taxon>
        <taxon>Gunneridae</taxon>
        <taxon>Pentapetalae</taxon>
        <taxon>asterids</taxon>
        <taxon>lamiids</taxon>
        <taxon>Solanales</taxon>
        <taxon>Solanaceae</taxon>
        <taxon>Solanoideae</taxon>
        <taxon>Capsiceae</taxon>
        <taxon>Capsicum</taxon>
    </lineage>
</organism>
<dbReference type="InterPro" id="IPR050796">
    <property type="entry name" value="SCF_F-box_component"/>
</dbReference>
<dbReference type="EMBL" id="MLFT02000006">
    <property type="protein sequence ID" value="PHT45206.1"/>
    <property type="molecule type" value="Genomic_DNA"/>
</dbReference>
<dbReference type="AlphaFoldDB" id="A0A2G2WIY6"/>
<evidence type="ECO:0000259" key="2">
    <source>
        <dbReference type="Pfam" id="PF07734"/>
    </source>
</evidence>
<feature type="domain" description="F-box associated beta-propeller type 1" evidence="2">
    <location>
        <begin position="104"/>
        <end position="346"/>
    </location>
</feature>
<dbReference type="InterPro" id="IPR017451">
    <property type="entry name" value="F-box-assoc_interact_dom"/>
</dbReference>
<reference evidence="3 4" key="1">
    <citation type="journal article" date="2017" name="Genome Biol.">
        <title>New reference genome sequences of hot pepper reveal the massive evolution of plant disease-resistance genes by retroduplication.</title>
        <authorList>
            <person name="Kim S."/>
            <person name="Park J."/>
            <person name="Yeom S.I."/>
            <person name="Kim Y.M."/>
            <person name="Seo E."/>
            <person name="Kim K.T."/>
            <person name="Kim M.S."/>
            <person name="Lee J.M."/>
            <person name="Cheong K."/>
            <person name="Shin H.S."/>
            <person name="Kim S.B."/>
            <person name="Han K."/>
            <person name="Lee J."/>
            <person name="Park M."/>
            <person name="Lee H.A."/>
            <person name="Lee H.Y."/>
            <person name="Lee Y."/>
            <person name="Oh S."/>
            <person name="Lee J.H."/>
            <person name="Choi E."/>
            <person name="Choi E."/>
            <person name="Lee S.E."/>
            <person name="Jeon J."/>
            <person name="Kim H."/>
            <person name="Choi G."/>
            <person name="Song H."/>
            <person name="Lee J."/>
            <person name="Lee S.C."/>
            <person name="Kwon J.K."/>
            <person name="Lee H.Y."/>
            <person name="Koo N."/>
            <person name="Hong Y."/>
            <person name="Kim R.W."/>
            <person name="Kang W.H."/>
            <person name="Huh J.H."/>
            <person name="Kang B.C."/>
            <person name="Yang T.J."/>
            <person name="Lee Y.H."/>
            <person name="Bennetzen J.L."/>
            <person name="Choi D."/>
        </authorList>
    </citation>
    <scope>NUCLEOTIDE SEQUENCE [LARGE SCALE GENOMIC DNA]</scope>
    <source>
        <strain evidence="4">cv. PBC81</strain>
    </source>
</reference>
<proteinExistence type="predicted"/>
<protein>
    <recommendedName>
        <fullName evidence="2">F-box associated beta-propeller type 1 domain-containing protein</fullName>
    </recommendedName>
</protein>
<evidence type="ECO:0000313" key="4">
    <source>
        <dbReference type="Proteomes" id="UP000224567"/>
    </source>
</evidence>